<reference evidence="8 9" key="1">
    <citation type="submission" date="2021-03" db="EMBL/GenBank/DDBJ databases">
        <title>Genomic Encyclopedia of Type Strains, Phase IV (KMG-IV): sequencing the most valuable type-strain genomes for metagenomic binning, comparative biology and taxonomic classification.</title>
        <authorList>
            <person name="Goeker M."/>
        </authorList>
    </citation>
    <scope>NUCLEOTIDE SEQUENCE [LARGE SCALE GENOMIC DNA]</scope>
    <source>
        <strain evidence="8 9">DSM 26675</strain>
    </source>
</reference>
<dbReference type="EMBL" id="JAGIKZ010000011">
    <property type="protein sequence ID" value="MBP2241713.1"/>
    <property type="molecule type" value="Genomic_DNA"/>
</dbReference>
<evidence type="ECO:0000256" key="6">
    <source>
        <dbReference type="RuleBase" id="RU363032"/>
    </source>
</evidence>
<accession>A0ABS4RFN0</accession>
<feature type="transmembrane region" description="Helical" evidence="6">
    <location>
        <begin position="84"/>
        <end position="109"/>
    </location>
</feature>
<dbReference type="InterPro" id="IPR035906">
    <property type="entry name" value="MetI-like_sf"/>
</dbReference>
<organism evidence="8 9">
    <name type="scientific">Cytobacillus eiseniae</name>
    <dbReference type="NCBI Taxonomy" id="762947"/>
    <lineage>
        <taxon>Bacteria</taxon>
        <taxon>Bacillati</taxon>
        <taxon>Bacillota</taxon>
        <taxon>Bacilli</taxon>
        <taxon>Bacillales</taxon>
        <taxon>Bacillaceae</taxon>
        <taxon>Cytobacillus</taxon>
    </lineage>
</organism>
<feature type="transmembrane region" description="Helical" evidence="6">
    <location>
        <begin position="211"/>
        <end position="236"/>
    </location>
</feature>
<evidence type="ECO:0000256" key="1">
    <source>
        <dbReference type="ARBA" id="ARBA00004141"/>
    </source>
</evidence>
<dbReference type="CDD" id="cd06261">
    <property type="entry name" value="TM_PBP2"/>
    <property type="match status" value="1"/>
</dbReference>
<keyword evidence="5 6" id="KW-0472">Membrane</keyword>
<evidence type="ECO:0000313" key="8">
    <source>
        <dbReference type="EMBL" id="MBP2241713.1"/>
    </source>
</evidence>
<gene>
    <name evidence="8" type="ORF">J2Z40_002285</name>
</gene>
<keyword evidence="2 6" id="KW-0813">Transport</keyword>
<name>A0ABS4RFN0_9BACI</name>
<dbReference type="Pfam" id="PF00528">
    <property type="entry name" value="BPD_transp_1"/>
    <property type="match status" value="1"/>
</dbReference>
<dbReference type="Gene3D" id="1.10.3720.10">
    <property type="entry name" value="MetI-like"/>
    <property type="match status" value="1"/>
</dbReference>
<comment type="caution">
    <text evidence="8">The sequence shown here is derived from an EMBL/GenBank/DDBJ whole genome shotgun (WGS) entry which is preliminary data.</text>
</comment>
<sequence length="308" mass="34732">MKNEVNIQLIIGILLFTFFIVIALIGPFLAPYDLEHSKKIDYIINSNGEGQLRASPFPPSKEHIFGTDKWGYDVLTLMLYGAKYTIFTVLLVAFVRVMIGTTLGIFRGLKSQQSTYKRPKRISLFSGIPVFIIIYFIMVGINIEPVLSPTSLVIIQATFMILLGIPGVFNVIFSKTLEIKKKAFVEAARTLGGSKLHISLKHIFPALKVNLLTIFFSECIQVLHIIGQLGIFNLFLGGTEKQYLPTIYLSITNEWAGLIGQSRSFLYNAQWVVIFPLLAYLLFLFSLYAISSGIGKNMKNDRRRTNYI</sequence>
<feature type="transmembrane region" description="Helical" evidence="6">
    <location>
        <begin position="153"/>
        <end position="173"/>
    </location>
</feature>
<evidence type="ECO:0000256" key="2">
    <source>
        <dbReference type="ARBA" id="ARBA00022448"/>
    </source>
</evidence>
<dbReference type="Proteomes" id="UP001519293">
    <property type="component" value="Unassembled WGS sequence"/>
</dbReference>
<keyword evidence="3 6" id="KW-0812">Transmembrane</keyword>
<feature type="transmembrane region" description="Helical" evidence="6">
    <location>
        <begin position="121"/>
        <end position="141"/>
    </location>
</feature>
<evidence type="ECO:0000313" key="9">
    <source>
        <dbReference type="Proteomes" id="UP001519293"/>
    </source>
</evidence>
<evidence type="ECO:0000256" key="4">
    <source>
        <dbReference type="ARBA" id="ARBA00022989"/>
    </source>
</evidence>
<dbReference type="InterPro" id="IPR000515">
    <property type="entry name" value="MetI-like"/>
</dbReference>
<evidence type="ECO:0000256" key="5">
    <source>
        <dbReference type="ARBA" id="ARBA00023136"/>
    </source>
</evidence>
<keyword evidence="9" id="KW-1185">Reference proteome</keyword>
<dbReference type="PROSITE" id="PS50928">
    <property type="entry name" value="ABC_TM1"/>
    <property type="match status" value="1"/>
</dbReference>
<comment type="subcellular location">
    <subcellularLocation>
        <location evidence="6">Cell membrane</location>
        <topology evidence="6">Multi-pass membrane protein</topology>
    </subcellularLocation>
    <subcellularLocation>
        <location evidence="1">Membrane</location>
        <topology evidence="1">Multi-pass membrane protein</topology>
    </subcellularLocation>
</comment>
<dbReference type="PANTHER" id="PTHR43839:SF3">
    <property type="entry name" value="OLIGOPEPTIDE ABC TRANSPORTER, PERMEASE PROTEIN"/>
    <property type="match status" value="1"/>
</dbReference>
<proteinExistence type="inferred from homology"/>
<evidence type="ECO:0000259" key="7">
    <source>
        <dbReference type="PROSITE" id="PS50928"/>
    </source>
</evidence>
<keyword evidence="4 6" id="KW-1133">Transmembrane helix</keyword>
<feature type="domain" description="ABC transmembrane type-1" evidence="7">
    <location>
        <begin position="82"/>
        <end position="286"/>
    </location>
</feature>
<feature type="transmembrane region" description="Helical" evidence="6">
    <location>
        <begin position="271"/>
        <end position="294"/>
    </location>
</feature>
<protein>
    <submittedName>
        <fullName evidence="8">Peptide/nickel transport system permease protein</fullName>
    </submittedName>
</protein>
<comment type="similarity">
    <text evidence="6">Belongs to the binding-protein-dependent transport system permease family.</text>
</comment>
<dbReference type="PANTHER" id="PTHR43839">
    <property type="entry name" value="OPPC IN A BINDING PROTEIN-DEPENDENT TRANSPORT SYSTEM"/>
    <property type="match status" value="1"/>
</dbReference>
<dbReference type="SUPFAM" id="SSF161098">
    <property type="entry name" value="MetI-like"/>
    <property type="match status" value="1"/>
</dbReference>
<dbReference type="RefSeq" id="WP_066396144.1">
    <property type="nucleotide sequence ID" value="NZ_JAGIKZ010000011.1"/>
</dbReference>
<evidence type="ECO:0000256" key="3">
    <source>
        <dbReference type="ARBA" id="ARBA00022692"/>
    </source>
</evidence>
<feature type="transmembrane region" description="Helical" evidence="6">
    <location>
        <begin position="7"/>
        <end position="30"/>
    </location>
</feature>